<evidence type="ECO:0000256" key="3">
    <source>
        <dbReference type="ARBA" id="ARBA00022989"/>
    </source>
</evidence>
<accession>A0ABR1ISE9</accession>
<evidence type="ECO:0000313" key="7">
    <source>
        <dbReference type="EMBL" id="KAK7438208.1"/>
    </source>
</evidence>
<keyword evidence="2 6" id="KW-0812">Transmembrane</keyword>
<evidence type="ECO:0000256" key="5">
    <source>
        <dbReference type="SAM" id="MobiDB-lite"/>
    </source>
</evidence>
<evidence type="ECO:0000256" key="6">
    <source>
        <dbReference type="SAM" id="Phobius"/>
    </source>
</evidence>
<keyword evidence="3 6" id="KW-1133">Transmembrane helix</keyword>
<reference evidence="7 8" key="1">
    <citation type="submission" date="2024-01" db="EMBL/GenBank/DDBJ databases">
        <title>A draft genome for the cacao thread blight pathogen Marasmiellus scandens.</title>
        <authorList>
            <person name="Baruah I.K."/>
            <person name="Leung J."/>
            <person name="Bukari Y."/>
            <person name="Amoako-Attah I."/>
            <person name="Meinhardt L.W."/>
            <person name="Bailey B.A."/>
            <person name="Cohen S.P."/>
        </authorList>
    </citation>
    <scope>NUCLEOTIDE SEQUENCE [LARGE SCALE GENOMIC DNA]</scope>
    <source>
        <strain evidence="7 8">GH-19</strain>
    </source>
</reference>
<comment type="subcellular location">
    <subcellularLocation>
        <location evidence="1">Membrane</location>
        <topology evidence="1">Single-pass membrane protein</topology>
    </subcellularLocation>
</comment>
<evidence type="ECO:0000313" key="8">
    <source>
        <dbReference type="Proteomes" id="UP001498398"/>
    </source>
</evidence>
<gene>
    <name evidence="7" type="ORF">VKT23_018138</name>
</gene>
<feature type="transmembrane region" description="Helical" evidence="6">
    <location>
        <begin position="74"/>
        <end position="96"/>
    </location>
</feature>
<sequence>MSSLSPGEHTVVVTHNGTTSGMPLTIDYFLVTSLTAAERVSLESTSTSAPTPTSSSPNSPPSQPSTLKHDSKKVIIGGTLGGVAALCLVALLIFLWTKRRGRAEGSGVGVLDPFVQGSAPDYDPYNPDSTSHPKARELASAGQQPNGGPSTTGQNGEFNTMRLGILKLQQRLAVRPEVRPTQTSESQAMDERLQEARGMIHTDSGWRMRDQRALSNPADIEIPPGYTEA</sequence>
<evidence type="ECO:0000256" key="4">
    <source>
        <dbReference type="ARBA" id="ARBA00023136"/>
    </source>
</evidence>
<organism evidence="7 8">
    <name type="scientific">Marasmiellus scandens</name>
    <dbReference type="NCBI Taxonomy" id="2682957"/>
    <lineage>
        <taxon>Eukaryota</taxon>
        <taxon>Fungi</taxon>
        <taxon>Dikarya</taxon>
        <taxon>Basidiomycota</taxon>
        <taxon>Agaricomycotina</taxon>
        <taxon>Agaricomycetes</taxon>
        <taxon>Agaricomycetidae</taxon>
        <taxon>Agaricales</taxon>
        <taxon>Marasmiineae</taxon>
        <taxon>Omphalotaceae</taxon>
        <taxon>Marasmiellus</taxon>
    </lineage>
</organism>
<evidence type="ECO:0008006" key="9">
    <source>
        <dbReference type="Google" id="ProtNLM"/>
    </source>
</evidence>
<evidence type="ECO:0000256" key="2">
    <source>
        <dbReference type="ARBA" id="ARBA00022692"/>
    </source>
</evidence>
<name>A0ABR1ISE9_9AGAR</name>
<feature type="region of interest" description="Disordered" evidence="5">
    <location>
        <begin position="106"/>
        <end position="157"/>
    </location>
</feature>
<protein>
    <recommendedName>
        <fullName evidence="9">Mid2 domain-containing protein</fullName>
    </recommendedName>
</protein>
<evidence type="ECO:0000256" key="1">
    <source>
        <dbReference type="ARBA" id="ARBA00004167"/>
    </source>
</evidence>
<dbReference type="Proteomes" id="UP001498398">
    <property type="component" value="Unassembled WGS sequence"/>
</dbReference>
<keyword evidence="8" id="KW-1185">Reference proteome</keyword>
<feature type="compositionally biased region" description="Low complexity" evidence="5">
    <location>
        <begin position="44"/>
        <end position="57"/>
    </location>
</feature>
<dbReference type="InterPro" id="IPR051694">
    <property type="entry name" value="Immunoregulatory_rcpt-like"/>
</dbReference>
<dbReference type="PANTHER" id="PTHR15549">
    <property type="entry name" value="PAIRED IMMUNOGLOBULIN-LIKE TYPE 2 RECEPTOR"/>
    <property type="match status" value="1"/>
</dbReference>
<feature type="region of interest" description="Disordered" evidence="5">
    <location>
        <begin position="41"/>
        <end position="69"/>
    </location>
</feature>
<feature type="compositionally biased region" description="Polar residues" evidence="5">
    <location>
        <begin position="141"/>
        <end position="157"/>
    </location>
</feature>
<dbReference type="EMBL" id="JBANRG010000080">
    <property type="protein sequence ID" value="KAK7438208.1"/>
    <property type="molecule type" value="Genomic_DNA"/>
</dbReference>
<proteinExistence type="predicted"/>
<comment type="caution">
    <text evidence="7">The sequence shown here is derived from an EMBL/GenBank/DDBJ whole genome shotgun (WGS) entry which is preliminary data.</text>
</comment>
<keyword evidence="4 6" id="KW-0472">Membrane</keyword>